<proteinExistence type="predicted"/>
<feature type="non-terminal residue" evidence="1">
    <location>
        <position position="1"/>
    </location>
</feature>
<dbReference type="EMBL" id="ANPE02000192">
    <property type="protein sequence ID" value="EMY33213.1"/>
    <property type="molecule type" value="Genomic_DNA"/>
</dbReference>
<gene>
    <name evidence="1" type="ORF">D477_016000</name>
</gene>
<organism evidence="1 2">
    <name type="scientific">Arthrobacter crystallopoietes BAB-32</name>
    <dbReference type="NCBI Taxonomy" id="1246476"/>
    <lineage>
        <taxon>Bacteria</taxon>
        <taxon>Bacillati</taxon>
        <taxon>Actinomycetota</taxon>
        <taxon>Actinomycetes</taxon>
        <taxon>Micrococcales</taxon>
        <taxon>Micrococcaceae</taxon>
        <taxon>Crystallibacter</taxon>
    </lineage>
</organism>
<evidence type="ECO:0000313" key="1">
    <source>
        <dbReference type="EMBL" id="EMY33213.1"/>
    </source>
</evidence>
<reference evidence="1 2" key="1">
    <citation type="journal article" date="2013" name="Genome Announc.">
        <title>Draft Genome Sequence of Arthrobacter crystallopoietes Strain BAB-32, Revealing Genes for Bioremediation.</title>
        <authorList>
            <person name="Joshi M.N."/>
            <person name="Pandit A.S."/>
            <person name="Sharma A."/>
            <person name="Pandya R.V."/>
            <person name="Desai S.M."/>
            <person name="Saxena A.K."/>
            <person name="Bagatharia S.B."/>
        </authorList>
    </citation>
    <scope>NUCLEOTIDE SEQUENCE [LARGE SCALE GENOMIC DNA]</scope>
    <source>
        <strain evidence="1 2">BAB-32</strain>
    </source>
</reference>
<keyword evidence="2" id="KW-1185">Reference proteome</keyword>
<accession>N1V4P4</accession>
<dbReference type="Proteomes" id="UP000010729">
    <property type="component" value="Unassembled WGS sequence"/>
</dbReference>
<dbReference type="AlphaFoldDB" id="N1V4P4"/>
<name>N1V4P4_9MICC</name>
<evidence type="ECO:0000313" key="2">
    <source>
        <dbReference type="Proteomes" id="UP000010729"/>
    </source>
</evidence>
<sequence length="57" mass="6144">GLKVLEVNRPNRQIRRLKGKSDPLDAYQAAEAVIAERGISTPKARDGAVENTLKSAA</sequence>
<protein>
    <submittedName>
        <fullName evidence="1">IS110 family transposase</fullName>
    </submittedName>
</protein>
<comment type="caution">
    <text evidence="1">The sequence shown here is derived from an EMBL/GenBank/DDBJ whole genome shotgun (WGS) entry which is preliminary data.</text>
</comment>